<keyword evidence="4" id="KW-1185">Reference proteome</keyword>
<dbReference type="PRINTS" id="PR00111">
    <property type="entry name" value="ABHYDROLASE"/>
</dbReference>
<organism evidence="3 4">
    <name type="scientific">Companilactobacillus farciminis</name>
    <dbReference type="NCBI Taxonomy" id="1612"/>
    <lineage>
        <taxon>Bacteria</taxon>
        <taxon>Bacillati</taxon>
        <taxon>Bacillota</taxon>
        <taxon>Bacilli</taxon>
        <taxon>Lactobacillales</taxon>
        <taxon>Lactobacillaceae</taxon>
        <taxon>Companilactobacillus</taxon>
    </lineage>
</organism>
<dbReference type="InterPro" id="IPR000073">
    <property type="entry name" value="AB_hydrolase_1"/>
</dbReference>
<dbReference type="InterPro" id="IPR050228">
    <property type="entry name" value="Carboxylesterase_BioH"/>
</dbReference>
<dbReference type="SUPFAM" id="SSF53474">
    <property type="entry name" value="alpha/beta-Hydrolases"/>
    <property type="match status" value="1"/>
</dbReference>
<protein>
    <submittedName>
        <fullName evidence="2">Alpha/beta hydrolase</fullName>
    </submittedName>
</protein>
<reference evidence="2" key="3">
    <citation type="journal article" date="2021" name="PeerJ">
        <title>Extensive microbial diversity within the chicken gut microbiome revealed by metagenomics and culture.</title>
        <authorList>
            <person name="Gilroy R."/>
            <person name="Ravi A."/>
            <person name="Getino M."/>
            <person name="Pursley I."/>
            <person name="Horton D.L."/>
            <person name="Alikhan N.F."/>
            <person name="Baker D."/>
            <person name="Gharbi K."/>
            <person name="Hall N."/>
            <person name="Watson M."/>
            <person name="Adriaenssens E.M."/>
            <person name="Foster-Nyarko E."/>
            <person name="Jarju S."/>
            <person name="Secka A."/>
            <person name="Antonio M."/>
            <person name="Oren A."/>
            <person name="Chaudhuri R.R."/>
            <person name="La Ragione R."/>
            <person name="Hildebrand F."/>
            <person name="Pallen M.J."/>
        </authorList>
    </citation>
    <scope>NUCLEOTIDE SEQUENCE</scope>
    <source>
        <strain evidence="2">7886</strain>
    </source>
</reference>
<evidence type="ECO:0000313" key="2">
    <source>
        <dbReference type="EMBL" id="HJF87813.1"/>
    </source>
</evidence>
<reference evidence="3 4" key="1">
    <citation type="journal article" date="2019" name="Appl. Microbiol. Biotechnol.">
        <title>Uncovering carbohydrate metabolism through a genotype-phenotype association study of 56 lactic acid bacteria genomes.</title>
        <authorList>
            <person name="Buron-Moles G."/>
            <person name="Chailyan A."/>
            <person name="Dolejs I."/>
            <person name="Forster J."/>
            <person name="Miks M.H."/>
        </authorList>
    </citation>
    <scope>NUCLEOTIDE SEQUENCE [LARGE SCALE GENOMIC DNA]</scope>
    <source>
        <strain evidence="3 4">ATCC 29644</strain>
    </source>
</reference>
<reference evidence="2" key="4">
    <citation type="submission" date="2021-09" db="EMBL/GenBank/DDBJ databases">
        <authorList>
            <person name="Gilroy R."/>
        </authorList>
    </citation>
    <scope>NUCLEOTIDE SEQUENCE</scope>
    <source>
        <strain evidence="2">7886</strain>
    </source>
</reference>
<dbReference type="OrthoDB" id="252464at2"/>
<evidence type="ECO:0000259" key="1">
    <source>
        <dbReference type="Pfam" id="PF00561"/>
    </source>
</evidence>
<dbReference type="Proteomes" id="UP000295257">
    <property type="component" value="Unassembled WGS sequence"/>
</dbReference>
<feature type="domain" description="AB hydrolase-1" evidence="1">
    <location>
        <begin position="26"/>
        <end position="259"/>
    </location>
</feature>
<dbReference type="GO" id="GO:0016787">
    <property type="term" value="F:hydrolase activity"/>
    <property type="evidence" value="ECO:0007669"/>
    <property type="project" value="UniProtKB-KW"/>
</dbReference>
<dbReference type="AlphaFoldDB" id="A0A4R5NCE7"/>
<dbReference type="Pfam" id="PF00561">
    <property type="entry name" value="Abhydrolase_1"/>
    <property type="match status" value="1"/>
</dbReference>
<dbReference type="PANTHER" id="PTHR43194">
    <property type="entry name" value="HYDROLASE ALPHA/BETA FOLD FAMILY"/>
    <property type="match status" value="1"/>
</dbReference>
<evidence type="ECO:0000313" key="4">
    <source>
        <dbReference type="Proteomes" id="UP000295257"/>
    </source>
</evidence>
<name>A0A4R5NCE7_9LACO</name>
<sequence>MEKILSTSEGSVNTNLIRGINTKSIIVLVPGIGGSLEYFNSIIPYLKDKYTVVALDLLGQGKSTKAKNDHYTVDAEAWNMLEAIARLKITDKLVIFGYGFGGLVAVNMAELRGFTISKLILLNTPANDKYADMDAHSSVASIPLLGKLAKSPVKSALYFDKDFDRSSLDNPKVVDEAANLVDHKTAKFLQKMPMDYLEEKALNKRLRAIEIPTLAMFGEGDQILTENGIKDAKASIGRVPDLQIEDIKGAGHLAMMEKPQEIAQKIITFDETTTKKKEEEESKNDAD</sequence>
<evidence type="ECO:0000313" key="3">
    <source>
        <dbReference type="EMBL" id="TDG70006.1"/>
    </source>
</evidence>
<comment type="caution">
    <text evidence="3">The sequence shown here is derived from an EMBL/GenBank/DDBJ whole genome shotgun (WGS) entry which is preliminary data.</text>
</comment>
<gene>
    <name evidence="3" type="ORF">C5L30_001737</name>
    <name evidence="2" type="ORF">K8V88_10295</name>
</gene>
<dbReference type="Proteomes" id="UP000747013">
    <property type="component" value="Unassembled WGS sequence"/>
</dbReference>
<dbReference type="PRINTS" id="PR00412">
    <property type="entry name" value="EPOXHYDRLASE"/>
</dbReference>
<dbReference type="RefSeq" id="WP_010017946.1">
    <property type="nucleotide sequence ID" value="NZ_CAJJMR010000009.1"/>
</dbReference>
<dbReference type="PANTHER" id="PTHR43194:SF2">
    <property type="entry name" value="PEROXISOMAL MEMBRANE PROTEIN LPX1"/>
    <property type="match status" value="1"/>
</dbReference>
<dbReference type="InterPro" id="IPR029058">
    <property type="entry name" value="AB_hydrolase_fold"/>
</dbReference>
<dbReference type="STRING" id="1612.ABB44_04050"/>
<proteinExistence type="predicted"/>
<keyword evidence="2" id="KW-0378">Hydrolase</keyword>
<dbReference type="InterPro" id="IPR000639">
    <property type="entry name" value="Epox_hydrolase-like"/>
</dbReference>
<accession>A0A4R5NCE7</accession>
<reference evidence="3" key="2">
    <citation type="submission" date="2019-02" db="EMBL/GenBank/DDBJ databases">
        <authorList>
            <person name="Buron G."/>
            <person name="Chaylann A."/>
            <person name="Dolejs I."/>
            <person name="Forster J."/>
            <person name="Miks M.H."/>
        </authorList>
    </citation>
    <scope>NUCLEOTIDE SEQUENCE</scope>
    <source>
        <strain evidence="3">ATCC 29644</strain>
    </source>
</reference>
<dbReference type="EMBL" id="PUFN01000028">
    <property type="protein sequence ID" value="TDG70006.1"/>
    <property type="molecule type" value="Genomic_DNA"/>
</dbReference>
<dbReference type="EMBL" id="DYWC01000240">
    <property type="protein sequence ID" value="HJF87813.1"/>
    <property type="molecule type" value="Genomic_DNA"/>
</dbReference>
<dbReference type="Gene3D" id="3.40.50.1820">
    <property type="entry name" value="alpha/beta hydrolase"/>
    <property type="match status" value="1"/>
</dbReference>